<protein>
    <submittedName>
        <fullName evidence="2">Uncharacterized protein</fullName>
    </submittedName>
</protein>
<dbReference type="AlphaFoldDB" id="A0A2V0NK21"/>
<accession>A0A2V0NK21</accession>
<comment type="caution">
    <text evidence="2">The sequence shown here is derived from an EMBL/GenBank/DDBJ whole genome shotgun (WGS) entry which is preliminary data.</text>
</comment>
<sequence>MSCARVIAALQDCQRKHKREVDFYCSHLTAAAGWCIFSGLCPAEVRAIEDCIGIGSSAGKAPIIPKRCQDRAALLEACIESKQTIAKARTERCAGPQPVGPPRGAAAGEAGGEGEGAAAAPKRRGRKPRARAAEQQGGPEPAAAPGAGADSAA</sequence>
<name>A0A2V0NK21_9CHLO</name>
<feature type="compositionally biased region" description="Basic residues" evidence="1">
    <location>
        <begin position="121"/>
        <end position="130"/>
    </location>
</feature>
<organism evidence="2 3">
    <name type="scientific">Raphidocelis subcapitata</name>
    <dbReference type="NCBI Taxonomy" id="307507"/>
    <lineage>
        <taxon>Eukaryota</taxon>
        <taxon>Viridiplantae</taxon>
        <taxon>Chlorophyta</taxon>
        <taxon>core chlorophytes</taxon>
        <taxon>Chlorophyceae</taxon>
        <taxon>CS clade</taxon>
        <taxon>Sphaeropleales</taxon>
        <taxon>Selenastraceae</taxon>
        <taxon>Raphidocelis</taxon>
    </lineage>
</organism>
<dbReference type="Proteomes" id="UP000247498">
    <property type="component" value="Unassembled WGS sequence"/>
</dbReference>
<dbReference type="OrthoDB" id="528820at2759"/>
<evidence type="ECO:0000256" key="1">
    <source>
        <dbReference type="SAM" id="MobiDB-lite"/>
    </source>
</evidence>
<dbReference type="InParanoid" id="A0A2V0NK21"/>
<feature type="region of interest" description="Disordered" evidence="1">
    <location>
        <begin position="89"/>
        <end position="153"/>
    </location>
</feature>
<gene>
    <name evidence="2" type="ORF">Rsub_00322</name>
</gene>
<keyword evidence="3" id="KW-1185">Reference proteome</keyword>
<dbReference type="EMBL" id="BDRX01000001">
    <property type="protein sequence ID" value="GBF87611.1"/>
    <property type="molecule type" value="Genomic_DNA"/>
</dbReference>
<evidence type="ECO:0000313" key="2">
    <source>
        <dbReference type="EMBL" id="GBF87611.1"/>
    </source>
</evidence>
<reference evidence="2 3" key="1">
    <citation type="journal article" date="2018" name="Sci. Rep.">
        <title>Raphidocelis subcapitata (=Pseudokirchneriella subcapitata) provides an insight into genome evolution and environmental adaptations in the Sphaeropleales.</title>
        <authorList>
            <person name="Suzuki S."/>
            <person name="Yamaguchi H."/>
            <person name="Nakajima N."/>
            <person name="Kawachi M."/>
        </authorList>
    </citation>
    <scope>NUCLEOTIDE SEQUENCE [LARGE SCALE GENOMIC DNA]</scope>
    <source>
        <strain evidence="2 3">NIES-35</strain>
    </source>
</reference>
<proteinExistence type="predicted"/>
<evidence type="ECO:0000313" key="3">
    <source>
        <dbReference type="Proteomes" id="UP000247498"/>
    </source>
</evidence>
<feature type="compositionally biased region" description="Low complexity" evidence="1">
    <location>
        <begin position="133"/>
        <end position="153"/>
    </location>
</feature>